<evidence type="ECO:0000313" key="2">
    <source>
        <dbReference type="EMBL" id="SNV81427.1"/>
    </source>
</evidence>
<dbReference type="SUPFAM" id="SSF53474">
    <property type="entry name" value="alpha/beta-Hydrolases"/>
    <property type="match status" value="1"/>
</dbReference>
<protein>
    <submittedName>
        <fullName evidence="2">Putative lysophospholipase</fullName>
        <ecNumber evidence="2">3.1.1.-</ecNumber>
    </submittedName>
</protein>
<proteinExistence type="predicted"/>
<accession>A0A240ADF9</accession>
<dbReference type="PANTHER" id="PTHR11614">
    <property type="entry name" value="PHOSPHOLIPASE-RELATED"/>
    <property type="match status" value="1"/>
</dbReference>
<evidence type="ECO:0000313" key="3">
    <source>
        <dbReference type="Proteomes" id="UP000242084"/>
    </source>
</evidence>
<dbReference type="Gene3D" id="3.40.50.1820">
    <property type="entry name" value="alpha/beta hydrolase"/>
    <property type="match status" value="1"/>
</dbReference>
<dbReference type="RefSeq" id="WP_095089941.1">
    <property type="nucleotide sequence ID" value="NZ_BMDM01000010.1"/>
</dbReference>
<reference evidence="2 3" key="1">
    <citation type="submission" date="2017-06" db="EMBL/GenBank/DDBJ databases">
        <authorList>
            <consortium name="Pathogen Informatics"/>
        </authorList>
    </citation>
    <scope>NUCLEOTIDE SEQUENCE [LARGE SCALE GENOMIC DNA]</scope>
    <source>
        <strain evidence="2 3">NCTC13839</strain>
    </source>
</reference>
<sequence length="274" mass="30806">MNFIKYIKSKDNTKLYAKFNEVPNAIGNVVIAHGLAEHLDRYDEITNYLNDSGYNVIRYDQRGHGRSEGKAFYFEKVDEIVEDLSAVLNFAKERYTDKTFLLGHSMGGYTVSLFGTKHPGLVDGIITVGALTRYNLKLFGEPDPSTPYDTYVPNELGEGVCSDKEVMEKYTLDDLVGKEISMGLVFTLLEGVKYLKENAAKLTDNILILHGSEDGLVSYRDSLQLFDEIGSKHKSLQIYDGLEHEILNESSYNQVIFSDIVAWLDRESGLTVGE</sequence>
<dbReference type="OrthoDB" id="9806902at2"/>
<evidence type="ECO:0000259" key="1">
    <source>
        <dbReference type="Pfam" id="PF12146"/>
    </source>
</evidence>
<keyword evidence="3" id="KW-1185">Reference proteome</keyword>
<dbReference type="InterPro" id="IPR051044">
    <property type="entry name" value="MAG_DAG_Lipase"/>
</dbReference>
<dbReference type="KEGG" id="sste:SAMEA4384403_2442"/>
<dbReference type="Pfam" id="PF12146">
    <property type="entry name" value="Hydrolase_4"/>
    <property type="match status" value="1"/>
</dbReference>
<dbReference type="InterPro" id="IPR022742">
    <property type="entry name" value="Hydrolase_4"/>
</dbReference>
<dbReference type="EMBL" id="LT906462">
    <property type="protein sequence ID" value="SNV81427.1"/>
    <property type="molecule type" value="Genomic_DNA"/>
</dbReference>
<organism evidence="2 3">
    <name type="scientific">Mammaliicoccus stepanovicii</name>
    <dbReference type="NCBI Taxonomy" id="643214"/>
    <lineage>
        <taxon>Bacteria</taxon>
        <taxon>Bacillati</taxon>
        <taxon>Bacillota</taxon>
        <taxon>Bacilli</taxon>
        <taxon>Bacillales</taxon>
        <taxon>Staphylococcaceae</taxon>
        <taxon>Mammaliicoccus</taxon>
    </lineage>
</organism>
<dbReference type="InterPro" id="IPR000073">
    <property type="entry name" value="AB_hydrolase_1"/>
</dbReference>
<dbReference type="EC" id="3.1.1.-" evidence="2"/>
<dbReference type="AlphaFoldDB" id="A0A240ADF9"/>
<dbReference type="InterPro" id="IPR029058">
    <property type="entry name" value="AB_hydrolase_fold"/>
</dbReference>
<name>A0A240ADF9_9STAP</name>
<keyword evidence="2" id="KW-0378">Hydrolase</keyword>
<gene>
    <name evidence="2" type="primary">ytpA_3</name>
    <name evidence="2" type="ORF">SAMEA4384403_02442</name>
</gene>
<feature type="domain" description="Serine aminopeptidase S33" evidence="1">
    <location>
        <begin position="26"/>
        <end position="250"/>
    </location>
</feature>
<dbReference type="PRINTS" id="PR00111">
    <property type="entry name" value="ABHYDROLASE"/>
</dbReference>
<dbReference type="GO" id="GO:0016787">
    <property type="term" value="F:hydrolase activity"/>
    <property type="evidence" value="ECO:0007669"/>
    <property type="project" value="UniProtKB-KW"/>
</dbReference>
<dbReference type="Proteomes" id="UP000242084">
    <property type="component" value="Chromosome 1"/>
</dbReference>